<protein>
    <submittedName>
        <fullName evidence="7">E3 ubiquitin-protein ligase TRIM39-like</fullName>
    </submittedName>
</protein>
<evidence type="ECO:0000256" key="4">
    <source>
        <dbReference type="PROSITE-ProRule" id="PRU00175"/>
    </source>
</evidence>
<feature type="domain" description="RING-type" evidence="5">
    <location>
        <begin position="21"/>
        <end position="72"/>
    </location>
</feature>
<dbReference type="Proteomes" id="UP000694844">
    <property type="component" value="Chromosome 8"/>
</dbReference>
<keyword evidence="1" id="KW-0479">Metal-binding</keyword>
<keyword evidence="3" id="KW-0862">Zinc</keyword>
<dbReference type="InterPro" id="IPR027370">
    <property type="entry name" value="Znf-RING_euk"/>
</dbReference>
<dbReference type="InterPro" id="IPR001841">
    <property type="entry name" value="Znf_RING"/>
</dbReference>
<gene>
    <name evidence="7" type="primary">LOC111106978</name>
</gene>
<organism evidence="6 7">
    <name type="scientific">Crassostrea virginica</name>
    <name type="common">Eastern oyster</name>
    <dbReference type="NCBI Taxonomy" id="6565"/>
    <lineage>
        <taxon>Eukaryota</taxon>
        <taxon>Metazoa</taxon>
        <taxon>Spiralia</taxon>
        <taxon>Lophotrochozoa</taxon>
        <taxon>Mollusca</taxon>
        <taxon>Bivalvia</taxon>
        <taxon>Autobranchia</taxon>
        <taxon>Pteriomorphia</taxon>
        <taxon>Ostreida</taxon>
        <taxon>Ostreoidea</taxon>
        <taxon>Ostreidae</taxon>
        <taxon>Crassostrea</taxon>
    </lineage>
</organism>
<dbReference type="PANTHER" id="PTHR25462:SF306">
    <property type="entry name" value="TRIPARTITE MOTIF CONTAINING 9"/>
    <property type="match status" value="1"/>
</dbReference>
<sequence length="249" mass="27965">MENEHALEKIVGNDVIGLLKCNICWDFFTEPTILPCGHTFCMGCLNEIGRHRQKNSKAVVSCEITILCPNCRHGVLLDDVNNLKNGVRLNYALSSIKETLTNFKSVPKVDAATNTDTNAVMDEKLKEVEKNMNNVFYELKKKGNIIHSTYSEIAKIRESQIGQPGKIAKVEKSNQKQDGERFDVRKSKLNVNQPEFVPRSHVRQQYGRARGGPFYRGRPWGPPLGVVGRYHSAHPAYDPAIVTVYGPAQ</sequence>
<dbReference type="KEGG" id="cvn:111106978"/>
<dbReference type="PANTHER" id="PTHR25462">
    <property type="entry name" value="BONUS, ISOFORM C-RELATED"/>
    <property type="match status" value="1"/>
</dbReference>
<dbReference type="SMART" id="SM00184">
    <property type="entry name" value="RING"/>
    <property type="match status" value="1"/>
</dbReference>
<dbReference type="GeneID" id="111106978"/>
<evidence type="ECO:0000256" key="3">
    <source>
        <dbReference type="ARBA" id="ARBA00022833"/>
    </source>
</evidence>
<dbReference type="InterPro" id="IPR017907">
    <property type="entry name" value="Znf_RING_CS"/>
</dbReference>
<evidence type="ECO:0000256" key="1">
    <source>
        <dbReference type="ARBA" id="ARBA00022723"/>
    </source>
</evidence>
<dbReference type="PROSITE" id="PS00518">
    <property type="entry name" value="ZF_RING_1"/>
    <property type="match status" value="1"/>
</dbReference>
<dbReference type="InterPro" id="IPR047153">
    <property type="entry name" value="TRIM45/56/19-like"/>
</dbReference>
<name>A0A8B8B2F0_CRAVI</name>
<dbReference type="InterPro" id="IPR009818">
    <property type="entry name" value="PAM2_motif"/>
</dbReference>
<proteinExistence type="predicted"/>
<dbReference type="GO" id="GO:0008270">
    <property type="term" value="F:zinc ion binding"/>
    <property type="evidence" value="ECO:0007669"/>
    <property type="project" value="UniProtKB-KW"/>
</dbReference>
<reference evidence="7" key="1">
    <citation type="submission" date="2025-08" db="UniProtKB">
        <authorList>
            <consortium name="RefSeq"/>
        </authorList>
    </citation>
    <scope>IDENTIFICATION</scope>
    <source>
        <tissue evidence="7">Whole sample</tissue>
    </source>
</reference>
<dbReference type="OrthoDB" id="9416842at2759"/>
<evidence type="ECO:0000313" key="7">
    <source>
        <dbReference type="RefSeq" id="XP_022297590.1"/>
    </source>
</evidence>
<accession>A0A8B8B2F0</accession>
<keyword evidence="6" id="KW-1185">Reference proteome</keyword>
<dbReference type="SUPFAM" id="SSF57850">
    <property type="entry name" value="RING/U-box"/>
    <property type="match status" value="1"/>
</dbReference>
<evidence type="ECO:0000256" key="2">
    <source>
        <dbReference type="ARBA" id="ARBA00022771"/>
    </source>
</evidence>
<dbReference type="RefSeq" id="XP_022297590.1">
    <property type="nucleotide sequence ID" value="XM_022441882.1"/>
</dbReference>
<dbReference type="InterPro" id="IPR013083">
    <property type="entry name" value="Znf_RING/FYVE/PHD"/>
</dbReference>
<dbReference type="Pfam" id="PF07145">
    <property type="entry name" value="PAM2"/>
    <property type="match status" value="1"/>
</dbReference>
<dbReference type="GO" id="GO:0061630">
    <property type="term" value="F:ubiquitin protein ligase activity"/>
    <property type="evidence" value="ECO:0007669"/>
    <property type="project" value="TreeGrafter"/>
</dbReference>
<dbReference type="Gene3D" id="3.30.40.10">
    <property type="entry name" value="Zinc/RING finger domain, C3HC4 (zinc finger)"/>
    <property type="match status" value="1"/>
</dbReference>
<dbReference type="PROSITE" id="PS50089">
    <property type="entry name" value="ZF_RING_2"/>
    <property type="match status" value="1"/>
</dbReference>
<dbReference type="AlphaFoldDB" id="A0A8B8B2F0"/>
<evidence type="ECO:0000313" key="6">
    <source>
        <dbReference type="Proteomes" id="UP000694844"/>
    </source>
</evidence>
<dbReference type="Pfam" id="PF13445">
    <property type="entry name" value="zf-RING_UBOX"/>
    <property type="match status" value="1"/>
</dbReference>
<evidence type="ECO:0000259" key="5">
    <source>
        <dbReference type="PROSITE" id="PS50089"/>
    </source>
</evidence>
<keyword evidence="2 4" id="KW-0863">Zinc-finger</keyword>